<evidence type="ECO:0000313" key="2">
    <source>
        <dbReference type="EMBL" id="RKO95922.1"/>
    </source>
</evidence>
<reference evidence="3" key="1">
    <citation type="journal article" date="2018" name="Nat. Microbiol.">
        <title>Leveraging single-cell genomics to expand the fungal tree of life.</title>
        <authorList>
            <person name="Ahrendt S.R."/>
            <person name="Quandt C.A."/>
            <person name="Ciobanu D."/>
            <person name="Clum A."/>
            <person name="Salamov A."/>
            <person name="Andreopoulos B."/>
            <person name="Cheng J.F."/>
            <person name="Woyke T."/>
            <person name="Pelin A."/>
            <person name="Henrissat B."/>
            <person name="Reynolds N.K."/>
            <person name="Benny G.L."/>
            <person name="Smith M.E."/>
            <person name="James T.Y."/>
            <person name="Grigoriev I.V."/>
        </authorList>
    </citation>
    <scope>NUCLEOTIDE SEQUENCE [LARGE SCALE GENOMIC DNA]</scope>
    <source>
        <strain evidence="3">ATCC 52028</strain>
    </source>
</reference>
<dbReference type="Gene3D" id="1.25.40.990">
    <property type="match status" value="1"/>
</dbReference>
<dbReference type="Pfam" id="PF03399">
    <property type="entry name" value="SAC3_GANP"/>
    <property type="match status" value="1"/>
</dbReference>
<accession>A0A4P9WTC1</accession>
<dbReference type="PANTHER" id="PTHR12436:SF3">
    <property type="entry name" value="GERMINAL-CENTER ASSOCIATED NUCLEAR PROTEIN"/>
    <property type="match status" value="1"/>
</dbReference>
<dbReference type="Proteomes" id="UP000268535">
    <property type="component" value="Unassembled WGS sequence"/>
</dbReference>
<proteinExistence type="predicted"/>
<dbReference type="EMBL" id="ML010666">
    <property type="protein sequence ID" value="RKO95922.1"/>
    <property type="molecule type" value="Genomic_DNA"/>
</dbReference>
<organism evidence="2 3">
    <name type="scientific">Caulochytrium protostelioides</name>
    <dbReference type="NCBI Taxonomy" id="1555241"/>
    <lineage>
        <taxon>Eukaryota</taxon>
        <taxon>Fungi</taxon>
        <taxon>Fungi incertae sedis</taxon>
        <taxon>Chytridiomycota</taxon>
        <taxon>Chytridiomycota incertae sedis</taxon>
        <taxon>Chytridiomycetes</taxon>
        <taxon>Caulochytriales</taxon>
        <taxon>Caulochytriaceae</taxon>
        <taxon>Caulochytrium</taxon>
    </lineage>
</organism>
<dbReference type="InterPro" id="IPR005062">
    <property type="entry name" value="SAC3/GANP/THP3_conserved"/>
</dbReference>
<dbReference type="GO" id="GO:0070390">
    <property type="term" value="C:transcription export complex 2"/>
    <property type="evidence" value="ECO:0007669"/>
    <property type="project" value="TreeGrafter"/>
</dbReference>
<feature type="domain" description="SAC3/GANP/THP3 conserved" evidence="1">
    <location>
        <begin position="23"/>
        <end position="303"/>
    </location>
</feature>
<name>A0A4P9WTC1_9FUNG</name>
<protein>
    <recommendedName>
        <fullName evidence="1">SAC3/GANP/THP3 conserved domain-containing protein</fullName>
    </recommendedName>
</protein>
<feature type="non-terminal residue" evidence="2">
    <location>
        <position position="459"/>
    </location>
</feature>
<evidence type="ECO:0000259" key="1">
    <source>
        <dbReference type="Pfam" id="PF03399"/>
    </source>
</evidence>
<dbReference type="AlphaFoldDB" id="A0A4P9WTC1"/>
<evidence type="ECO:0000313" key="3">
    <source>
        <dbReference type="Proteomes" id="UP000268535"/>
    </source>
</evidence>
<dbReference type="GO" id="GO:0006406">
    <property type="term" value="P:mRNA export from nucleus"/>
    <property type="evidence" value="ECO:0007669"/>
    <property type="project" value="TreeGrafter"/>
</dbReference>
<dbReference type="InterPro" id="IPR045107">
    <property type="entry name" value="SAC3/GANP/THP3"/>
</dbReference>
<gene>
    <name evidence="2" type="ORF">CAUPRSCDRAFT_12377</name>
</gene>
<dbReference type="PANTHER" id="PTHR12436">
    <property type="entry name" value="80 KDA MCM3-ASSOCIATED PROTEIN"/>
    <property type="match status" value="1"/>
</dbReference>
<dbReference type="GO" id="GO:0005737">
    <property type="term" value="C:cytoplasm"/>
    <property type="evidence" value="ECO:0007669"/>
    <property type="project" value="TreeGrafter"/>
</dbReference>
<sequence length="459" mass="50526">MADPSATYHLKDAIRLVPECRDMCPEFERHEREFQKALHFLEKIPGPDQVAHQKAVKRYRRSAAGDPPPLPSDIRPPPVLNQTLDYLIHTIIGQYGINNTDVHVFVFDRTRSVRNDLVLQNERGPAAIAIHERIARYHAICCYQLFGQAQVSLQQEIEQLRKALQSLIEFYAEARTQRGEIYPNEPEFQAYQLLAYMHKSDLPSHAHYLPDRALRIQAAYRAGFSARFFSLIQSPETPFVMACVAHMSFATVRSNAIKSLQSGLYFIHPSTDWVPLSDLAPLLGYGSPDDVLTELQVYGIQTKRMHDGSIGAKLGKIPEPAIADPTGKPRGTRMVPGVFKTNTHLLAALKPSTYLLEPKRHRYSDIDLIDGAWTQPVDAPLSATMAISPMTAQGMTPPASTEFAVAPPSASSFPSTCFPSAFRSSASAATPNRPAVSVPAPAFASTPAPALALAPAANP</sequence>